<dbReference type="AlphaFoldDB" id="A0A3M6TBE2"/>
<evidence type="ECO:0000313" key="3">
    <source>
        <dbReference type="Proteomes" id="UP000275408"/>
    </source>
</evidence>
<proteinExistence type="predicted"/>
<comment type="caution">
    <text evidence="2">The sequence shown here is derived from an EMBL/GenBank/DDBJ whole genome shotgun (WGS) entry which is preliminary data.</text>
</comment>
<reference evidence="2 3" key="1">
    <citation type="journal article" date="2018" name="Sci. Rep.">
        <title>Comparative analysis of the Pocillopora damicornis genome highlights role of immune system in coral evolution.</title>
        <authorList>
            <person name="Cunning R."/>
            <person name="Bay R.A."/>
            <person name="Gillette P."/>
            <person name="Baker A.C."/>
            <person name="Traylor-Knowles N."/>
        </authorList>
    </citation>
    <scope>NUCLEOTIDE SEQUENCE [LARGE SCALE GENOMIC DNA]</scope>
    <source>
        <strain evidence="2">RSMAS</strain>
        <tissue evidence="2">Whole animal</tissue>
    </source>
</reference>
<evidence type="ECO:0000313" key="2">
    <source>
        <dbReference type="EMBL" id="RMX38628.1"/>
    </source>
</evidence>
<name>A0A3M6TBE2_POCDA</name>
<keyword evidence="1" id="KW-0472">Membrane</keyword>
<organism evidence="2 3">
    <name type="scientific">Pocillopora damicornis</name>
    <name type="common">Cauliflower coral</name>
    <name type="synonym">Millepora damicornis</name>
    <dbReference type="NCBI Taxonomy" id="46731"/>
    <lineage>
        <taxon>Eukaryota</taxon>
        <taxon>Metazoa</taxon>
        <taxon>Cnidaria</taxon>
        <taxon>Anthozoa</taxon>
        <taxon>Hexacorallia</taxon>
        <taxon>Scleractinia</taxon>
        <taxon>Astrocoeniina</taxon>
        <taxon>Pocilloporidae</taxon>
        <taxon>Pocillopora</taxon>
    </lineage>
</organism>
<sequence>MPLVQISMDRSTALVVLDSPEMDTTVKTSMNVLEIYTTVAETMLHVQIPRDHSTAPVSRDSLGMDTNAKVEFSKHRIIKQSILCGNLLKALSVFIGLLFCLFPLTDSLTRASHTIIFSS</sequence>
<feature type="transmembrane region" description="Helical" evidence="1">
    <location>
        <begin position="82"/>
        <end position="104"/>
    </location>
</feature>
<gene>
    <name evidence="2" type="ORF">pdam_00024142</name>
</gene>
<evidence type="ECO:0000256" key="1">
    <source>
        <dbReference type="SAM" id="Phobius"/>
    </source>
</evidence>
<dbReference type="EMBL" id="RCHS01003973">
    <property type="protein sequence ID" value="RMX38628.1"/>
    <property type="molecule type" value="Genomic_DNA"/>
</dbReference>
<keyword evidence="3" id="KW-1185">Reference proteome</keyword>
<keyword evidence="1" id="KW-1133">Transmembrane helix</keyword>
<accession>A0A3M6TBE2</accession>
<keyword evidence="1" id="KW-0812">Transmembrane</keyword>
<dbReference type="Proteomes" id="UP000275408">
    <property type="component" value="Unassembled WGS sequence"/>
</dbReference>
<protein>
    <submittedName>
        <fullName evidence="2">Uncharacterized protein</fullName>
    </submittedName>
</protein>